<sequence length="447" mass="53295">MTFQVDESKFQRWNPTKRIIEFKLDYIEKYPDQITQIVNAFAITERDKKNKEVYLRFLQKSSHLEKLTLEYILRKTEKIGRTYNYKGINKKEFTLGRPRLLTTLLKELSEDYSHVTFKIRQAINFLRYHPNLKYSSLSSPMQIDSLSYDLQQFVTHLKDRKMRDRIADSKIKEKKGEDRYIEDFLIDVEYFNLINFLPPSFLSFDIHFETEGSYLQLSSGERQKVYTVSSVIYHLVNLNSVEKNKIKYDYINLIFDEIELYFHPEFQRTFLSELLHYIQRSGINLSGLNILFITHSPFILSDIPKDNILFLEKKKDARYAEPTKIETNTFAANIHELLAGGFFMDHTKGAIATQKIEELVIFHNEVKISLDKKEKLSFLKIDYKEKQKYFSRMVSCIGEEYLREILENQILDIEKMLDIESPDKLNHEILLLKQKIDFLEQRKKMLK</sequence>
<dbReference type="SUPFAM" id="SSF52540">
    <property type="entry name" value="P-loop containing nucleoside triphosphate hydrolases"/>
    <property type="match status" value="1"/>
</dbReference>
<evidence type="ECO:0000259" key="1">
    <source>
        <dbReference type="Pfam" id="PF13304"/>
    </source>
</evidence>
<dbReference type="InterPro" id="IPR003959">
    <property type="entry name" value="ATPase_AAA_core"/>
</dbReference>
<feature type="domain" description="ATPase AAA-type core" evidence="1">
    <location>
        <begin position="101"/>
        <end position="301"/>
    </location>
</feature>
<name>A0ABW1PKG0_9FLAO</name>
<comment type="caution">
    <text evidence="2">The sequence shown here is derived from an EMBL/GenBank/DDBJ whole genome shotgun (WGS) entry which is preliminary data.</text>
</comment>
<dbReference type="EMBL" id="JBHSQB010000004">
    <property type="protein sequence ID" value="MFC6095684.1"/>
    <property type="molecule type" value="Genomic_DNA"/>
</dbReference>
<dbReference type="RefSeq" id="WP_379790973.1">
    <property type="nucleotide sequence ID" value="NZ_JBHSQB010000004.1"/>
</dbReference>
<dbReference type="Gene3D" id="3.40.50.300">
    <property type="entry name" value="P-loop containing nucleotide triphosphate hydrolases"/>
    <property type="match status" value="1"/>
</dbReference>
<dbReference type="InterPro" id="IPR027417">
    <property type="entry name" value="P-loop_NTPase"/>
</dbReference>
<dbReference type="Proteomes" id="UP001596287">
    <property type="component" value="Unassembled WGS sequence"/>
</dbReference>
<keyword evidence="3" id="KW-1185">Reference proteome</keyword>
<protein>
    <submittedName>
        <fullName evidence="2">AAA family ATPase</fullName>
    </submittedName>
</protein>
<accession>A0ABW1PKG0</accession>
<organism evidence="2 3">
    <name type="scientific">Flavobacterium qiangtangense</name>
    <dbReference type="NCBI Taxonomy" id="1442595"/>
    <lineage>
        <taxon>Bacteria</taxon>
        <taxon>Pseudomonadati</taxon>
        <taxon>Bacteroidota</taxon>
        <taxon>Flavobacteriia</taxon>
        <taxon>Flavobacteriales</taxon>
        <taxon>Flavobacteriaceae</taxon>
        <taxon>Flavobacterium</taxon>
    </lineage>
</organism>
<dbReference type="Pfam" id="PF13304">
    <property type="entry name" value="AAA_21"/>
    <property type="match status" value="1"/>
</dbReference>
<reference evidence="3" key="1">
    <citation type="journal article" date="2019" name="Int. J. Syst. Evol. Microbiol.">
        <title>The Global Catalogue of Microorganisms (GCM) 10K type strain sequencing project: providing services to taxonomists for standard genome sequencing and annotation.</title>
        <authorList>
            <consortium name="The Broad Institute Genomics Platform"/>
            <consortium name="The Broad Institute Genome Sequencing Center for Infectious Disease"/>
            <person name="Wu L."/>
            <person name="Ma J."/>
        </authorList>
    </citation>
    <scope>NUCLEOTIDE SEQUENCE [LARGE SCALE GENOMIC DNA]</scope>
    <source>
        <strain evidence="3">CCUG 49679</strain>
    </source>
</reference>
<evidence type="ECO:0000313" key="2">
    <source>
        <dbReference type="EMBL" id="MFC6095684.1"/>
    </source>
</evidence>
<gene>
    <name evidence="2" type="ORF">ACFPVY_03415</name>
</gene>
<evidence type="ECO:0000313" key="3">
    <source>
        <dbReference type="Proteomes" id="UP001596287"/>
    </source>
</evidence>
<proteinExistence type="predicted"/>